<dbReference type="Proteomes" id="UP001221898">
    <property type="component" value="Unassembled WGS sequence"/>
</dbReference>
<dbReference type="SUPFAM" id="SSF53098">
    <property type="entry name" value="Ribonuclease H-like"/>
    <property type="match status" value="1"/>
</dbReference>
<dbReference type="InterPro" id="IPR012337">
    <property type="entry name" value="RNaseH-like_sf"/>
</dbReference>
<proteinExistence type="predicted"/>
<comment type="caution">
    <text evidence="1">The sequence shown here is derived from an EMBL/GenBank/DDBJ whole genome shotgun (WGS) entry which is preliminary data.</text>
</comment>
<reference evidence="1" key="1">
    <citation type="journal article" date="2023" name="Science">
        <title>Genome structures resolve the early diversification of teleost fishes.</title>
        <authorList>
            <person name="Parey E."/>
            <person name="Louis A."/>
            <person name="Montfort J."/>
            <person name="Bouchez O."/>
            <person name="Roques C."/>
            <person name="Iampietro C."/>
            <person name="Lluch J."/>
            <person name="Castinel A."/>
            <person name="Donnadieu C."/>
            <person name="Desvignes T."/>
            <person name="Floi Bucao C."/>
            <person name="Jouanno E."/>
            <person name="Wen M."/>
            <person name="Mejri S."/>
            <person name="Dirks R."/>
            <person name="Jansen H."/>
            <person name="Henkel C."/>
            <person name="Chen W.J."/>
            <person name="Zahm M."/>
            <person name="Cabau C."/>
            <person name="Klopp C."/>
            <person name="Thompson A.W."/>
            <person name="Robinson-Rechavi M."/>
            <person name="Braasch I."/>
            <person name="Lecointre G."/>
            <person name="Bobe J."/>
            <person name="Postlethwait J.H."/>
            <person name="Berthelot C."/>
            <person name="Roest Crollius H."/>
            <person name="Guiguen Y."/>
        </authorList>
    </citation>
    <scope>NUCLEOTIDE SEQUENCE</scope>
    <source>
        <strain evidence="1">NC1722</strain>
    </source>
</reference>
<dbReference type="AlphaFoldDB" id="A0AAD7SZD9"/>
<dbReference type="PANTHER" id="PTHR47501">
    <property type="entry name" value="TRANSPOSASE-RELATED"/>
    <property type="match status" value="1"/>
</dbReference>
<evidence type="ECO:0000313" key="2">
    <source>
        <dbReference type="Proteomes" id="UP001221898"/>
    </source>
</evidence>
<gene>
    <name evidence="1" type="ORF">AAFF_G00179670</name>
</gene>
<keyword evidence="2" id="KW-1185">Reference proteome</keyword>
<evidence type="ECO:0000313" key="1">
    <source>
        <dbReference type="EMBL" id="KAJ8410932.1"/>
    </source>
</evidence>
<dbReference type="PANTHER" id="PTHR47501:SF7">
    <property type="entry name" value="TRANSPOSASE"/>
    <property type="match status" value="1"/>
</dbReference>
<sequence>MLRPNATRWNSLFLPVERLLRIIKDKGEGAIRVICTDLKVPMFNPGELAFLTEYAVAMSPVAQATNILQAEANIQMGWLLPTINLLTAKLDRVKLQLKYCRPLVDALQVGIKNRFGHMTEDPELIAAAILLPKF</sequence>
<name>A0AAD7SZD9_9TELE</name>
<accession>A0AAD7SZD9</accession>
<protein>
    <submittedName>
        <fullName evidence="1">Uncharacterized protein</fullName>
    </submittedName>
</protein>
<dbReference type="EMBL" id="JAINUG010000024">
    <property type="protein sequence ID" value="KAJ8410932.1"/>
    <property type="molecule type" value="Genomic_DNA"/>
</dbReference>
<organism evidence="1 2">
    <name type="scientific">Aldrovandia affinis</name>
    <dbReference type="NCBI Taxonomy" id="143900"/>
    <lineage>
        <taxon>Eukaryota</taxon>
        <taxon>Metazoa</taxon>
        <taxon>Chordata</taxon>
        <taxon>Craniata</taxon>
        <taxon>Vertebrata</taxon>
        <taxon>Euteleostomi</taxon>
        <taxon>Actinopterygii</taxon>
        <taxon>Neopterygii</taxon>
        <taxon>Teleostei</taxon>
        <taxon>Notacanthiformes</taxon>
        <taxon>Halosauridae</taxon>
        <taxon>Aldrovandia</taxon>
    </lineage>
</organism>